<gene>
    <name evidence="1" type="ORF">R1flu_022071</name>
</gene>
<organism evidence="1 2">
    <name type="scientific">Riccia fluitans</name>
    <dbReference type="NCBI Taxonomy" id="41844"/>
    <lineage>
        <taxon>Eukaryota</taxon>
        <taxon>Viridiplantae</taxon>
        <taxon>Streptophyta</taxon>
        <taxon>Embryophyta</taxon>
        <taxon>Marchantiophyta</taxon>
        <taxon>Marchantiopsida</taxon>
        <taxon>Marchantiidae</taxon>
        <taxon>Marchantiales</taxon>
        <taxon>Ricciaceae</taxon>
        <taxon>Riccia</taxon>
    </lineage>
</organism>
<name>A0ABD1ZRD0_9MARC</name>
<reference evidence="1 2" key="1">
    <citation type="submission" date="2024-09" db="EMBL/GenBank/DDBJ databases">
        <title>Chromosome-scale assembly of Riccia fluitans.</title>
        <authorList>
            <person name="Paukszto L."/>
            <person name="Sawicki J."/>
            <person name="Karawczyk K."/>
            <person name="Piernik-Szablinska J."/>
            <person name="Szczecinska M."/>
            <person name="Mazdziarz M."/>
        </authorList>
    </citation>
    <scope>NUCLEOTIDE SEQUENCE [LARGE SCALE GENOMIC DNA]</scope>
    <source>
        <strain evidence="1">Rf_01</strain>
        <tissue evidence="1">Aerial parts of the thallus</tissue>
    </source>
</reference>
<dbReference type="Proteomes" id="UP001605036">
    <property type="component" value="Unassembled WGS sequence"/>
</dbReference>
<evidence type="ECO:0000313" key="1">
    <source>
        <dbReference type="EMBL" id="KAL2653943.1"/>
    </source>
</evidence>
<comment type="caution">
    <text evidence="1">The sequence shown here is derived from an EMBL/GenBank/DDBJ whole genome shotgun (WGS) entry which is preliminary data.</text>
</comment>
<protein>
    <submittedName>
        <fullName evidence="1">Uncharacterized protein</fullName>
    </submittedName>
</protein>
<accession>A0ABD1ZRD0</accession>
<keyword evidence="2" id="KW-1185">Reference proteome</keyword>
<dbReference type="EMBL" id="JBHFFA010000001">
    <property type="protein sequence ID" value="KAL2653943.1"/>
    <property type="molecule type" value="Genomic_DNA"/>
</dbReference>
<evidence type="ECO:0000313" key="2">
    <source>
        <dbReference type="Proteomes" id="UP001605036"/>
    </source>
</evidence>
<sequence length="86" mass="9829">MNKHQRETLKQAANYLEVKDMLERKETLIRFDCRCQEGTGDDCMIDDDGVTQSSINKNIEIEESSESVESDGKHKITDAFENLGFV</sequence>
<proteinExistence type="predicted"/>
<dbReference type="AlphaFoldDB" id="A0ABD1ZRD0"/>